<evidence type="ECO:0000313" key="2">
    <source>
        <dbReference type="EMBL" id="KIM69731.1"/>
    </source>
</evidence>
<evidence type="ECO:0000313" key="3">
    <source>
        <dbReference type="Proteomes" id="UP000053989"/>
    </source>
</evidence>
<evidence type="ECO:0000256" key="1">
    <source>
        <dbReference type="SAM" id="MobiDB-lite"/>
    </source>
</evidence>
<feature type="region of interest" description="Disordered" evidence="1">
    <location>
        <begin position="211"/>
        <end position="242"/>
    </location>
</feature>
<organism evidence="2 3">
    <name type="scientific">Scleroderma citrinum Foug A</name>
    <dbReference type="NCBI Taxonomy" id="1036808"/>
    <lineage>
        <taxon>Eukaryota</taxon>
        <taxon>Fungi</taxon>
        <taxon>Dikarya</taxon>
        <taxon>Basidiomycota</taxon>
        <taxon>Agaricomycotina</taxon>
        <taxon>Agaricomycetes</taxon>
        <taxon>Agaricomycetidae</taxon>
        <taxon>Boletales</taxon>
        <taxon>Sclerodermatineae</taxon>
        <taxon>Sclerodermataceae</taxon>
        <taxon>Scleroderma</taxon>
    </lineage>
</organism>
<dbReference type="Proteomes" id="UP000053989">
    <property type="component" value="Unassembled WGS sequence"/>
</dbReference>
<name>A0A0C3EPH2_9AGAM</name>
<feature type="compositionally biased region" description="Polar residues" evidence="1">
    <location>
        <begin position="436"/>
        <end position="446"/>
    </location>
</feature>
<protein>
    <submittedName>
        <fullName evidence="2">Uncharacterized protein</fullName>
    </submittedName>
</protein>
<feature type="region of interest" description="Disordered" evidence="1">
    <location>
        <begin position="282"/>
        <end position="301"/>
    </location>
</feature>
<dbReference type="HOGENOM" id="CLU_023530_0_0_1"/>
<keyword evidence="3" id="KW-1185">Reference proteome</keyword>
<gene>
    <name evidence="2" type="ORF">SCLCIDRAFT_19523</name>
</gene>
<sequence length="608" mass="67154">MFPEYIKRKPLDDDSVARDLRLGRGSGIGYPRQRLPSYGDRYPFDLSVYSSLSLSTADDTQSLPQTPDDGVPPATAIAYPHKTAATDSFMSQLGRGAHSYDLLHTSLPARNAESFESFKQSKDLTRLAILPPGGPQEKIGFPQTLSPVSGPCLAEMQGESSHYPTSPCRPRRFACDFGYAGPSQKFPSPPETIHITLDAEVIRSGWRECDEHTDGMPELLKQGEPGNPNHTSTGDEDSLDSMDSSMCSALFREVGLMVGMTDLDDRPFRGSPVLSEFPPCTMDHHHHHQRSTARDLSLLTPPRTASGTQFTKFPIGSPKNLNHPSAPLTYASLASRPADSARNKQRFCFLDVIQEQAIAGDPDRNTLLRHRGSEKVGHNHWDEYLLADDEMDLRSNKDTANIHMHPRESVSLPAARSSALDKLGSGLSRLRARSPYQPQKAHSVTGASIRPPKSSEIKRRPSLPPDLNRDPVRRITVLNGRRFPRSPGLSQPLRSAADDAASAVAAFPTTTPSQQSRIRLSGRPMKYAPTPQQEPPRQPRPNSLRKQPSDSRIKKFIRSASRLRRRISSWGKGTVMVQQLPPGPSPPTPHTLAASRRYYAHYSVPIGF</sequence>
<dbReference type="EMBL" id="KN822006">
    <property type="protein sequence ID" value="KIM69731.1"/>
    <property type="molecule type" value="Genomic_DNA"/>
</dbReference>
<dbReference type="OrthoDB" id="2655066at2759"/>
<accession>A0A0C3EPH2</accession>
<feature type="region of interest" description="Disordered" evidence="1">
    <location>
        <begin position="430"/>
        <end position="553"/>
    </location>
</feature>
<dbReference type="AlphaFoldDB" id="A0A0C3EPH2"/>
<reference evidence="3" key="2">
    <citation type="submission" date="2015-01" db="EMBL/GenBank/DDBJ databases">
        <title>Evolutionary Origins and Diversification of the Mycorrhizal Mutualists.</title>
        <authorList>
            <consortium name="DOE Joint Genome Institute"/>
            <consortium name="Mycorrhizal Genomics Consortium"/>
            <person name="Kohler A."/>
            <person name="Kuo A."/>
            <person name="Nagy L.G."/>
            <person name="Floudas D."/>
            <person name="Copeland A."/>
            <person name="Barry K.W."/>
            <person name="Cichocki N."/>
            <person name="Veneault-Fourrey C."/>
            <person name="LaButti K."/>
            <person name="Lindquist E.A."/>
            <person name="Lipzen A."/>
            <person name="Lundell T."/>
            <person name="Morin E."/>
            <person name="Murat C."/>
            <person name="Riley R."/>
            <person name="Ohm R."/>
            <person name="Sun H."/>
            <person name="Tunlid A."/>
            <person name="Henrissat B."/>
            <person name="Grigoriev I.V."/>
            <person name="Hibbett D.S."/>
            <person name="Martin F."/>
        </authorList>
    </citation>
    <scope>NUCLEOTIDE SEQUENCE [LARGE SCALE GENOMIC DNA]</scope>
    <source>
        <strain evidence="3">Foug A</strain>
    </source>
</reference>
<feature type="compositionally biased region" description="Polar residues" evidence="1">
    <location>
        <begin position="508"/>
        <end position="518"/>
    </location>
</feature>
<proteinExistence type="predicted"/>
<reference evidence="2 3" key="1">
    <citation type="submission" date="2014-04" db="EMBL/GenBank/DDBJ databases">
        <authorList>
            <consortium name="DOE Joint Genome Institute"/>
            <person name="Kuo A."/>
            <person name="Kohler A."/>
            <person name="Nagy L.G."/>
            <person name="Floudas D."/>
            <person name="Copeland A."/>
            <person name="Barry K.W."/>
            <person name="Cichocki N."/>
            <person name="Veneault-Fourrey C."/>
            <person name="LaButti K."/>
            <person name="Lindquist E.A."/>
            <person name="Lipzen A."/>
            <person name="Lundell T."/>
            <person name="Morin E."/>
            <person name="Murat C."/>
            <person name="Sun H."/>
            <person name="Tunlid A."/>
            <person name="Henrissat B."/>
            <person name="Grigoriev I.V."/>
            <person name="Hibbett D.S."/>
            <person name="Martin F."/>
            <person name="Nordberg H.P."/>
            <person name="Cantor M.N."/>
            <person name="Hua S.X."/>
        </authorList>
    </citation>
    <scope>NUCLEOTIDE SEQUENCE [LARGE SCALE GENOMIC DNA]</scope>
    <source>
        <strain evidence="2 3">Foug A</strain>
    </source>
</reference>
<dbReference type="InParanoid" id="A0A0C3EPH2"/>